<feature type="compositionally biased region" description="Basic and acidic residues" evidence="1">
    <location>
        <begin position="83"/>
        <end position="94"/>
    </location>
</feature>
<dbReference type="AlphaFoldDB" id="A0A8T0T743"/>
<protein>
    <submittedName>
        <fullName evidence="2">Uncharacterized protein</fullName>
    </submittedName>
</protein>
<dbReference type="Proteomes" id="UP000823388">
    <property type="component" value="Chromosome 4N"/>
</dbReference>
<feature type="compositionally biased region" description="Basic residues" evidence="1">
    <location>
        <begin position="67"/>
        <end position="82"/>
    </location>
</feature>
<keyword evidence="3" id="KW-1185">Reference proteome</keyword>
<evidence type="ECO:0000256" key="1">
    <source>
        <dbReference type="SAM" id="MobiDB-lite"/>
    </source>
</evidence>
<accession>A0A8T0T743</accession>
<feature type="region of interest" description="Disordered" evidence="1">
    <location>
        <begin position="28"/>
        <end position="94"/>
    </location>
</feature>
<comment type="caution">
    <text evidence="2">The sequence shown here is derived from an EMBL/GenBank/DDBJ whole genome shotgun (WGS) entry which is preliminary data.</text>
</comment>
<name>A0A8T0T743_PANVG</name>
<dbReference type="EMBL" id="CM029044">
    <property type="protein sequence ID" value="KAG2607562.1"/>
    <property type="molecule type" value="Genomic_DNA"/>
</dbReference>
<evidence type="ECO:0000313" key="3">
    <source>
        <dbReference type="Proteomes" id="UP000823388"/>
    </source>
</evidence>
<proteinExistence type="predicted"/>
<sequence>MFLLCSLLSGDYYRERGVRLGGLEEIDRRERAPGAADGMERMPSPPRARSSFCQPLSRPDRADGHAQRGRRDRRRHHHHQYWKRGDREPCHAEMDGTHAARGRLLLQAARTCHLIIF</sequence>
<evidence type="ECO:0000313" key="2">
    <source>
        <dbReference type="EMBL" id="KAG2607562.1"/>
    </source>
</evidence>
<reference evidence="2" key="1">
    <citation type="submission" date="2020-05" db="EMBL/GenBank/DDBJ databases">
        <title>WGS assembly of Panicum virgatum.</title>
        <authorList>
            <person name="Lovell J.T."/>
            <person name="Jenkins J."/>
            <person name="Shu S."/>
            <person name="Juenger T.E."/>
            <person name="Schmutz J."/>
        </authorList>
    </citation>
    <scope>NUCLEOTIDE SEQUENCE</scope>
    <source>
        <strain evidence="2">AP13</strain>
    </source>
</reference>
<gene>
    <name evidence="2" type="ORF">PVAP13_4NG257900</name>
</gene>
<organism evidence="2 3">
    <name type="scientific">Panicum virgatum</name>
    <name type="common">Blackwell switchgrass</name>
    <dbReference type="NCBI Taxonomy" id="38727"/>
    <lineage>
        <taxon>Eukaryota</taxon>
        <taxon>Viridiplantae</taxon>
        <taxon>Streptophyta</taxon>
        <taxon>Embryophyta</taxon>
        <taxon>Tracheophyta</taxon>
        <taxon>Spermatophyta</taxon>
        <taxon>Magnoliopsida</taxon>
        <taxon>Liliopsida</taxon>
        <taxon>Poales</taxon>
        <taxon>Poaceae</taxon>
        <taxon>PACMAD clade</taxon>
        <taxon>Panicoideae</taxon>
        <taxon>Panicodae</taxon>
        <taxon>Paniceae</taxon>
        <taxon>Panicinae</taxon>
        <taxon>Panicum</taxon>
        <taxon>Panicum sect. Hiantes</taxon>
    </lineage>
</organism>